<dbReference type="EnsemblMetazoa" id="ACHR000668-RA">
    <property type="protein sequence ID" value="ACHR000668-PA"/>
    <property type="gene ID" value="ACHR000668"/>
</dbReference>
<evidence type="ECO:0000256" key="5">
    <source>
        <dbReference type="ARBA" id="ARBA00022679"/>
    </source>
</evidence>
<evidence type="ECO:0000256" key="10">
    <source>
        <dbReference type="ARBA" id="ARBA00023242"/>
    </source>
</evidence>
<dbReference type="STRING" id="43041.A0A182JQ84"/>
<sequence length="205" mass="23658">MNMLEANMRKVSDSLNSTVRLAAEFGDEPLKNLQLYTSLVEKLCEIDSQMNYHRKAIAESYSEQTVESFDQRYETNLERKKPQVRGHKRYKDFVQYAKPLLNPSLQGQSRQPQKNDDDDDGDLVVEGDVGVMVDPITKRPLEVPVRNKQCKHVYEKSAIENMLKQNPRTRCPVMGCAAQGYVQQHLLELDITLQQQLIQTRSLLF</sequence>
<proteinExistence type="inferred from homology"/>
<evidence type="ECO:0000256" key="9">
    <source>
        <dbReference type="ARBA" id="ARBA00022833"/>
    </source>
</evidence>
<evidence type="ECO:0000259" key="15">
    <source>
        <dbReference type="PROSITE" id="PS51044"/>
    </source>
</evidence>
<evidence type="ECO:0000256" key="12">
    <source>
        <dbReference type="ARBA" id="ARBA00032533"/>
    </source>
</evidence>
<keyword evidence="8" id="KW-0833">Ubl conjugation pathway</keyword>
<dbReference type="GO" id="GO:0016925">
    <property type="term" value="P:protein sumoylation"/>
    <property type="evidence" value="ECO:0007669"/>
    <property type="project" value="UniProtKB-UniPathway"/>
</dbReference>
<dbReference type="GO" id="GO:0005634">
    <property type="term" value="C:nucleus"/>
    <property type="evidence" value="ECO:0007669"/>
    <property type="project" value="UniProtKB-SubCell"/>
</dbReference>
<evidence type="ECO:0000313" key="17">
    <source>
        <dbReference type="Proteomes" id="UP000075881"/>
    </source>
</evidence>
<evidence type="ECO:0000313" key="16">
    <source>
        <dbReference type="EnsemblMetazoa" id="ACHR000668-PA"/>
    </source>
</evidence>
<evidence type="ECO:0000256" key="11">
    <source>
        <dbReference type="ARBA" id="ARBA00031731"/>
    </source>
</evidence>
<keyword evidence="17" id="KW-1185">Reference proteome</keyword>
<keyword evidence="5" id="KW-0808">Transferase</keyword>
<dbReference type="GO" id="GO:0000724">
    <property type="term" value="P:double-strand break repair via homologous recombination"/>
    <property type="evidence" value="ECO:0007669"/>
    <property type="project" value="InterPro"/>
</dbReference>
<dbReference type="Proteomes" id="UP000075881">
    <property type="component" value="Unassembled WGS sequence"/>
</dbReference>
<evidence type="ECO:0000256" key="4">
    <source>
        <dbReference type="ARBA" id="ARBA00020923"/>
    </source>
</evidence>
<evidence type="ECO:0000256" key="13">
    <source>
        <dbReference type="PROSITE-ProRule" id="PRU00452"/>
    </source>
</evidence>
<dbReference type="Pfam" id="PF11789">
    <property type="entry name" value="zf-Nse"/>
    <property type="match status" value="1"/>
</dbReference>
<evidence type="ECO:0000256" key="7">
    <source>
        <dbReference type="ARBA" id="ARBA00022771"/>
    </source>
</evidence>
<comment type="pathway">
    <text evidence="2">Protein modification; protein sumoylation.</text>
</comment>
<feature type="compositionally biased region" description="Polar residues" evidence="14">
    <location>
        <begin position="103"/>
        <end position="112"/>
    </location>
</feature>
<dbReference type="Gene3D" id="3.30.40.10">
    <property type="entry name" value="Zinc/RING finger domain, C3HC4 (zinc finger)"/>
    <property type="match status" value="1"/>
</dbReference>
<feature type="domain" description="SP-RING-type" evidence="15">
    <location>
        <begin position="119"/>
        <end position="202"/>
    </location>
</feature>
<dbReference type="PANTHER" id="PTHR21330">
    <property type="entry name" value="E3 SUMO-PROTEIN LIGASE NSE2"/>
    <property type="match status" value="1"/>
</dbReference>
<organism evidence="16 17">
    <name type="scientific">Anopheles christyi</name>
    <dbReference type="NCBI Taxonomy" id="43041"/>
    <lineage>
        <taxon>Eukaryota</taxon>
        <taxon>Metazoa</taxon>
        <taxon>Ecdysozoa</taxon>
        <taxon>Arthropoda</taxon>
        <taxon>Hexapoda</taxon>
        <taxon>Insecta</taxon>
        <taxon>Pterygota</taxon>
        <taxon>Neoptera</taxon>
        <taxon>Endopterygota</taxon>
        <taxon>Diptera</taxon>
        <taxon>Nematocera</taxon>
        <taxon>Culicoidea</taxon>
        <taxon>Culicidae</taxon>
        <taxon>Anophelinae</taxon>
        <taxon>Anopheles</taxon>
    </lineage>
</organism>
<keyword evidence="6" id="KW-0479">Metal-binding</keyword>
<reference evidence="16" key="2">
    <citation type="submission" date="2020-05" db="UniProtKB">
        <authorList>
            <consortium name="EnsemblMetazoa"/>
        </authorList>
    </citation>
    <scope>IDENTIFICATION</scope>
    <source>
        <strain evidence="16">ACHKN1017</strain>
    </source>
</reference>
<comment type="subcellular location">
    <subcellularLocation>
        <location evidence="1">Nucleus</location>
    </subcellularLocation>
</comment>
<accession>A0A182JQ84</accession>
<dbReference type="InterPro" id="IPR026846">
    <property type="entry name" value="Nse2(Mms21)"/>
</dbReference>
<protein>
    <recommendedName>
        <fullName evidence="4">E3 SUMO-protein ligase NSE2</fullName>
    </recommendedName>
    <alternativeName>
        <fullName evidence="11">E3 SUMO-protein transferase NSE2</fullName>
    </alternativeName>
    <alternativeName>
        <fullName evidence="12">Non-structural maintenance of chromosomes element 2 homolog</fullName>
    </alternativeName>
</protein>
<evidence type="ECO:0000256" key="8">
    <source>
        <dbReference type="ARBA" id="ARBA00022786"/>
    </source>
</evidence>
<keyword evidence="9" id="KW-0862">Zinc</keyword>
<dbReference type="InterPro" id="IPR013083">
    <property type="entry name" value="Znf_RING/FYVE/PHD"/>
</dbReference>
<dbReference type="AlphaFoldDB" id="A0A182JQ84"/>
<name>A0A182JQ84_9DIPT</name>
<dbReference type="GO" id="GO:0030915">
    <property type="term" value="C:Smc5-Smc6 complex"/>
    <property type="evidence" value="ECO:0007669"/>
    <property type="project" value="InterPro"/>
</dbReference>
<evidence type="ECO:0000256" key="6">
    <source>
        <dbReference type="ARBA" id="ARBA00022723"/>
    </source>
</evidence>
<dbReference type="VEuPathDB" id="VectorBase:ACHR000668"/>
<dbReference type="CDD" id="cd16651">
    <property type="entry name" value="SPL-RING_NSE2"/>
    <property type="match status" value="1"/>
</dbReference>
<feature type="region of interest" description="Disordered" evidence="14">
    <location>
        <begin position="101"/>
        <end position="122"/>
    </location>
</feature>
<dbReference type="UniPathway" id="UPA00886"/>
<reference evidence="17" key="1">
    <citation type="submission" date="2013-03" db="EMBL/GenBank/DDBJ databases">
        <title>The Genome Sequence of Anopheles christyi ACHKN1017.</title>
        <authorList>
            <consortium name="The Broad Institute Genomics Platform"/>
            <person name="Neafsey D.E."/>
            <person name="Besansky N."/>
            <person name="Walker B."/>
            <person name="Young S.K."/>
            <person name="Zeng Q."/>
            <person name="Gargeya S."/>
            <person name="Fitzgerald M."/>
            <person name="Haas B."/>
            <person name="Abouelleil A."/>
            <person name="Allen A.W."/>
            <person name="Alvarado L."/>
            <person name="Arachchi H.M."/>
            <person name="Berlin A.M."/>
            <person name="Chapman S.B."/>
            <person name="Gainer-Dewar J."/>
            <person name="Goldberg J."/>
            <person name="Griggs A."/>
            <person name="Gujja S."/>
            <person name="Hansen M."/>
            <person name="Howarth C."/>
            <person name="Imamovic A."/>
            <person name="Ireland A."/>
            <person name="Larimer J."/>
            <person name="McCowan C."/>
            <person name="Murphy C."/>
            <person name="Pearson M."/>
            <person name="Poon T.W."/>
            <person name="Priest M."/>
            <person name="Roberts A."/>
            <person name="Saif S."/>
            <person name="Shea T."/>
            <person name="Sisk P."/>
            <person name="Sykes S."/>
            <person name="Wortman J."/>
            <person name="Nusbaum C."/>
            <person name="Birren B."/>
        </authorList>
    </citation>
    <scope>NUCLEOTIDE SEQUENCE [LARGE SCALE GENOMIC DNA]</scope>
    <source>
        <strain evidence="17">ACHKN1017</strain>
    </source>
</reference>
<dbReference type="InterPro" id="IPR004181">
    <property type="entry name" value="Znf_MIZ"/>
</dbReference>
<evidence type="ECO:0000256" key="1">
    <source>
        <dbReference type="ARBA" id="ARBA00004123"/>
    </source>
</evidence>
<comment type="similarity">
    <text evidence="3">Belongs to the NSE2 family.</text>
</comment>
<dbReference type="GO" id="GO:0061665">
    <property type="term" value="F:SUMO ligase activity"/>
    <property type="evidence" value="ECO:0007669"/>
    <property type="project" value="TreeGrafter"/>
</dbReference>
<dbReference type="SUPFAM" id="SSF57850">
    <property type="entry name" value="RING/U-box"/>
    <property type="match status" value="1"/>
</dbReference>
<dbReference type="PROSITE" id="PS51044">
    <property type="entry name" value="ZF_SP_RING"/>
    <property type="match status" value="1"/>
</dbReference>
<evidence type="ECO:0000256" key="14">
    <source>
        <dbReference type="SAM" id="MobiDB-lite"/>
    </source>
</evidence>
<evidence type="ECO:0000256" key="2">
    <source>
        <dbReference type="ARBA" id="ARBA00004718"/>
    </source>
</evidence>
<keyword evidence="10" id="KW-0539">Nucleus</keyword>
<keyword evidence="7 13" id="KW-0863">Zinc-finger</keyword>
<evidence type="ECO:0000256" key="3">
    <source>
        <dbReference type="ARBA" id="ARBA00008212"/>
    </source>
</evidence>
<dbReference type="PANTHER" id="PTHR21330:SF1">
    <property type="entry name" value="E3 SUMO-PROTEIN LIGASE NSE2"/>
    <property type="match status" value="1"/>
</dbReference>
<dbReference type="GO" id="GO:0008270">
    <property type="term" value="F:zinc ion binding"/>
    <property type="evidence" value="ECO:0007669"/>
    <property type="project" value="UniProtKB-KW"/>
</dbReference>